<reference evidence="1" key="1">
    <citation type="journal article" date="2020" name="mSystems">
        <title>Genome- and Community-Level Interaction Insights into Carbon Utilization and Element Cycling Functions of Hydrothermarchaeota in Hydrothermal Sediment.</title>
        <authorList>
            <person name="Zhou Z."/>
            <person name="Liu Y."/>
            <person name="Xu W."/>
            <person name="Pan J."/>
            <person name="Luo Z.H."/>
            <person name="Li M."/>
        </authorList>
    </citation>
    <scope>NUCLEOTIDE SEQUENCE [LARGE SCALE GENOMIC DNA]</scope>
    <source>
        <strain evidence="1">SpSt-780</strain>
    </source>
</reference>
<dbReference type="AlphaFoldDB" id="A0A7C4UA83"/>
<dbReference type="EMBL" id="DTHG01000055">
    <property type="protein sequence ID" value="HGW91751.1"/>
    <property type="molecule type" value="Genomic_DNA"/>
</dbReference>
<gene>
    <name evidence="1" type="ORF">ENV67_04325</name>
</gene>
<name>A0A7C4UA83_UNCW3</name>
<organism evidence="1">
    <name type="scientific">candidate division WOR-3 bacterium</name>
    <dbReference type="NCBI Taxonomy" id="2052148"/>
    <lineage>
        <taxon>Bacteria</taxon>
        <taxon>Bacteria division WOR-3</taxon>
    </lineage>
</organism>
<proteinExistence type="predicted"/>
<sequence>MMYIALLLIGTGRSSGPSPQSQTATLQFIIPLRVGVYVGNDVTWDFGSIPTYPPATFPAYYFPTTPVSSPYMNIEYFTNAGAGTNWALTIKGAGDPGGGILIGDIEYADAGTNNWTALSTSDANLRTGTGRTNGWQTANQDWQVKMTGDEEVGTYSTTVTVTMQTL</sequence>
<accession>A0A7C4UA83</accession>
<comment type="caution">
    <text evidence="1">The sequence shown here is derived from an EMBL/GenBank/DDBJ whole genome shotgun (WGS) entry which is preliminary data.</text>
</comment>
<protein>
    <submittedName>
        <fullName evidence="1">Uncharacterized protein</fullName>
    </submittedName>
</protein>
<evidence type="ECO:0000313" key="1">
    <source>
        <dbReference type="EMBL" id="HGW91751.1"/>
    </source>
</evidence>